<dbReference type="EMBL" id="CASHSV030000001">
    <property type="protein sequence ID" value="CAJ2627643.1"/>
    <property type="molecule type" value="Genomic_DNA"/>
</dbReference>
<comment type="caution">
    <text evidence="1">The sequence shown here is derived from an EMBL/GenBank/DDBJ whole genome shotgun (WGS) entry which is preliminary data.</text>
</comment>
<evidence type="ECO:0000313" key="1">
    <source>
        <dbReference type="EMBL" id="CAJ2627643.1"/>
    </source>
</evidence>
<organism evidence="1 2">
    <name type="scientific">Trifolium pratense</name>
    <name type="common">Red clover</name>
    <dbReference type="NCBI Taxonomy" id="57577"/>
    <lineage>
        <taxon>Eukaryota</taxon>
        <taxon>Viridiplantae</taxon>
        <taxon>Streptophyta</taxon>
        <taxon>Embryophyta</taxon>
        <taxon>Tracheophyta</taxon>
        <taxon>Spermatophyta</taxon>
        <taxon>Magnoliopsida</taxon>
        <taxon>eudicotyledons</taxon>
        <taxon>Gunneridae</taxon>
        <taxon>Pentapetalae</taxon>
        <taxon>rosids</taxon>
        <taxon>fabids</taxon>
        <taxon>Fabales</taxon>
        <taxon>Fabaceae</taxon>
        <taxon>Papilionoideae</taxon>
        <taxon>50 kb inversion clade</taxon>
        <taxon>NPAAA clade</taxon>
        <taxon>Hologalegina</taxon>
        <taxon>IRL clade</taxon>
        <taxon>Trifolieae</taxon>
        <taxon>Trifolium</taxon>
    </lineage>
</organism>
<evidence type="ECO:0000313" key="2">
    <source>
        <dbReference type="Proteomes" id="UP001177021"/>
    </source>
</evidence>
<dbReference type="Proteomes" id="UP001177021">
    <property type="component" value="Unassembled WGS sequence"/>
</dbReference>
<sequence>MDGGGNTVKEMTKSFGKLDKFQGQDFRRWQKKMHFMLTTLKLVHVLSTPIPEIGEDDTVVNLRRRSKWENDDYICRGYILNGMSDPLFDIYQNVESAKELWDCLEAKYMAEDSSSKKFLVTDFNNYKMVESRSVMEQFNELLRILGQFTQHGLKMDETISVSSIIDKLPPSWKDFKHNLKHGKDELSLIQLGSHLRIEESLRAHEDNKGKGKEIAEPSVNMIEEGGKNDNNKNKGKKRAFNNKKGNFGVNKKPKLECWKCGKTGHFKKDCRFGKKHDNANASGSGKGSKDKSENQGQKSICDLNSLIKHSVSLTSEAFYVQDDAIAWWIDSGATTHVCKDRFWFKTFIPVEDGSVLYMGDDHFAPVEGKGNVVLEFSSGKTITLFNVLAVVRLPDPKRKTFGEKGVACIFVGYAEHSKAYRFYVIEPNDSISINTIIESRYAIFDENCFSSTPRPKDLIPKLDESLKDDHSNEVASYAPEAAVKWIEEVEIVFEAMRCTEESKLTLGTYVLREEANKWWKNAKLRMGVGGVVITWEMFKGEFLRKYFPADIRNKKVVEFMELKQGNMSVAEYSVKFEELCAFSPHYNTVEAENDKCVKFESGLRPDIKHLIGFSQIRDFATLGDNLIRGTCFIYNTPLIAIIDTGATHSFISVDCMKRLSIPVSEMSGRMEIETPANGSVTTRLVCRDCPVTVFGRHFGMDLVCIQLSGIDVILGMNWLIFNRVHINCCEKTVVFPKLEESLHLMSKKEVVESLKEPVEVYAMFASLKMEGEVKVEELPVVCEFPDVFPEDVSDVPPKREVEFTIDLVPDTSPISMAPYRMSASELNELKKQLEELLEKKFIRPSVSPWGAPVLLVDHGRFVIKIFLIKE</sequence>
<proteinExistence type="predicted"/>
<protein>
    <submittedName>
        <fullName evidence="1">Uncharacterized protein</fullName>
    </submittedName>
</protein>
<keyword evidence="2" id="KW-1185">Reference proteome</keyword>
<gene>
    <name evidence="1" type="ORF">MILVUS5_LOCUS47</name>
</gene>
<accession>A0ACB0I6Y8</accession>
<reference evidence="1" key="1">
    <citation type="submission" date="2023-10" db="EMBL/GenBank/DDBJ databases">
        <authorList>
            <person name="Rodriguez Cubillos JULIANA M."/>
            <person name="De Vega J."/>
        </authorList>
    </citation>
    <scope>NUCLEOTIDE SEQUENCE</scope>
</reference>
<name>A0ACB0I6Y8_TRIPR</name>